<keyword evidence="3" id="KW-1185">Reference proteome</keyword>
<dbReference type="AlphaFoldDB" id="A0A3S5A9C4"/>
<keyword evidence="1" id="KW-0472">Membrane</keyword>
<proteinExistence type="predicted"/>
<sequence>MQYRLEQRRVPDAQLTPTKQWVFVLHPFVSLLVGLSAGLSGSLSTGLSGQQLRRRVGLKTTRSER</sequence>
<dbReference type="Proteomes" id="UP000784294">
    <property type="component" value="Unassembled WGS sequence"/>
</dbReference>
<keyword evidence="1" id="KW-1133">Transmembrane helix</keyword>
<reference evidence="2" key="1">
    <citation type="submission" date="2018-11" db="EMBL/GenBank/DDBJ databases">
        <authorList>
            <consortium name="Pathogen Informatics"/>
        </authorList>
    </citation>
    <scope>NUCLEOTIDE SEQUENCE</scope>
</reference>
<dbReference type="EMBL" id="CAAALY010036140">
    <property type="protein sequence ID" value="VEL18247.1"/>
    <property type="molecule type" value="Genomic_DNA"/>
</dbReference>
<feature type="transmembrane region" description="Helical" evidence="1">
    <location>
        <begin position="21"/>
        <end position="39"/>
    </location>
</feature>
<evidence type="ECO:0000313" key="3">
    <source>
        <dbReference type="Proteomes" id="UP000784294"/>
    </source>
</evidence>
<gene>
    <name evidence="2" type="ORF">PXEA_LOCUS11687</name>
</gene>
<evidence type="ECO:0000313" key="2">
    <source>
        <dbReference type="EMBL" id="VEL18247.1"/>
    </source>
</evidence>
<keyword evidence="1" id="KW-0812">Transmembrane</keyword>
<comment type="caution">
    <text evidence="2">The sequence shown here is derived from an EMBL/GenBank/DDBJ whole genome shotgun (WGS) entry which is preliminary data.</text>
</comment>
<accession>A0A3S5A9C4</accession>
<protein>
    <submittedName>
        <fullName evidence="2">Uncharacterized protein</fullName>
    </submittedName>
</protein>
<evidence type="ECO:0000256" key="1">
    <source>
        <dbReference type="SAM" id="Phobius"/>
    </source>
</evidence>
<name>A0A3S5A9C4_9PLAT</name>
<organism evidence="2 3">
    <name type="scientific">Protopolystoma xenopodis</name>
    <dbReference type="NCBI Taxonomy" id="117903"/>
    <lineage>
        <taxon>Eukaryota</taxon>
        <taxon>Metazoa</taxon>
        <taxon>Spiralia</taxon>
        <taxon>Lophotrochozoa</taxon>
        <taxon>Platyhelminthes</taxon>
        <taxon>Monogenea</taxon>
        <taxon>Polyopisthocotylea</taxon>
        <taxon>Polystomatidea</taxon>
        <taxon>Polystomatidae</taxon>
        <taxon>Protopolystoma</taxon>
    </lineage>
</organism>